<dbReference type="AlphaFoldDB" id="A0A246DLB8"/>
<proteinExistence type="predicted"/>
<organism evidence="1 2">
    <name type="scientific">Rhizobium esperanzae</name>
    <dbReference type="NCBI Taxonomy" id="1967781"/>
    <lineage>
        <taxon>Bacteria</taxon>
        <taxon>Pseudomonadati</taxon>
        <taxon>Pseudomonadota</taxon>
        <taxon>Alphaproteobacteria</taxon>
        <taxon>Hyphomicrobiales</taxon>
        <taxon>Rhizobiaceae</taxon>
        <taxon>Rhizobium/Agrobacterium group</taxon>
        <taxon>Rhizobium</taxon>
    </lineage>
</organism>
<evidence type="ECO:0000313" key="1">
    <source>
        <dbReference type="EMBL" id="OWO89985.1"/>
    </source>
</evidence>
<reference evidence="1 2" key="1">
    <citation type="submission" date="2017-03" db="EMBL/GenBank/DDBJ databases">
        <title>Genome of strain Rhizobium sp. CNPSo 668.</title>
        <authorList>
            <person name="Ribeiro R."/>
        </authorList>
    </citation>
    <scope>NUCLEOTIDE SEQUENCE [LARGE SCALE GENOMIC DNA]</scope>
    <source>
        <strain evidence="1 2">CNPSo 668</strain>
    </source>
</reference>
<protein>
    <submittedName>
        <fullName evidence="1">Uncharacterized protein</fullName>
    </submittedName>
</protein>
<dbReference type="RefSeq" id="WP_088397092.1">
    <property type="nucleotide sequence ID" value="NZ_MXPU01000032.1"/>
</dbReference>
<gene>
    <name evidence="1" type="ORF">B5E41_29095</name>
</gene>
<name>A0A246DLB8_9HYPH</name>
<dbReference type="EMBL" id="MXPU01000032">
    <property type="protein sequence ID" value="OWO89985.1"/>
    <property type="molecule type" value="Genomic_DNA"/>
</dbReference>
<sequence>MAKRQITVFYAWQSDRDTKGNQHFIRRALDDAASRINEDSALGVEMKIDADTEGVVGTPPVTETILNKIRSADIFVPDLTFVAETGGGKLVPNPNVMVEYGYALRSLTFEAMMPVMNIYYGEPEKLPFDMGHVRHPTQYSLEPNSPDGVRRAARAKLSEKLEAILRLMVQNIVSKSRTDIGFTPTGPVRPPAFFFQPDDVLVNFGYPGEQEMRFKRDRAIYLRLFPTYADQPRVGLTRAVEVAQRLLPMQRLISPLHNRNDFGAISLQPHGEGITSFTQIFESGELWGVSEEVFRSETAPHIPAIGVEKAFAATLENYRLIYEKVLELRAPFTVEFGAVGIFDQYLRIPSVEYTNGEFAGPIRKQNIIRRFQLNSFDPADWQSALRDFLIDFYDLVARDRSSVLTDDHVKANDIPPR</sequence>
<dbReference type="Proteomes" id="UP000197269">
    <property type="component" value="Unassembled WGS sequence"/>
</dbReference>
<accession>A0A246DLB8</accession>
<comment type="caution">
    <text evidence="1">The sequence shown here is derived from an EMBL/GenBank/DDBJ whole genome shotgun (WGS) entry which is preliminary data.</text>
</comment>
<evidence type="ECO:0000313" key="2">
    <source>
        <dbReference type="Proteomes" id="UP000197269"/>
    </source>
</evidence>